<evidence type="ECO:0000313" key="1">
    <source>
        <dbReference type="EMBL" id="MFC4335259.1"/>
    </source>
</evidence>
<proteinExistence type="predicted"/>
<dbReference type="Proteomes" id="UP001595823">
    <property type="component" value="Unassembled WGS sequence"/>
</dbReference>
<name>A0ABV8TWV5_9ACTN</name>
<accession>A0ABV8TWV5</accession>
<evidence type="ECO:0000313" key="2">
    <source>
        <dbReference type="Proteomes" id="UP001595823"/>
    </source>
</evidence>
<comment type="caution">
    <text evidence="1">The sequence shown here is derived from an EMBL/GenBank/DDBJ whole genome shotgun (WGS) entry which is preliminary data.</text>
</comment>
<protein>
    <submittedName>
        <fullName evidence="1">Uncharacterized protein</fullName>
    </submittedName>
</protein>
<dbReference type="EMBL" id="JBHSDK010000012">
    <property type="protein sequence ID" value="MFC4335259.1"/>
    <property type="molecule type" value="Genomic_DNA"/>
</dbReference>
<sequence>MPISMPLTLGSFTIEGRQVQIVRRAARKIFWITVDGRTAAMVHTHDRFLLPQPGWSIRDDVADWLLEQTMRAHSHFVAYCFAKGVHP</sequence>
<reference evidence="2" key="1">
    <citation type="journal article" date="2019" name="Int. J. Syst. Evol. Microbiol.">
        <title>The Global Catalogue of Microorganisms (GCM) 10K type strain sequencing project: providing services to taxonomists for standard genome sequencing and annotation.</title>
        <authorList>
            <consortium name="The Broad Institute Genomics Platform"/>
            <consortium name="The Broad Institute Genome Sequencing Center for Infectious Disease"/>
            <person name="Wu L."/>
            <person name="Ma J."/>
        </authorList>
    </citation>
    <scope>NUCLEOTIDE SEQUENCE [LARGE SCALE GENOMIC DNA]</scope>
    <source>
        <strain evidence="2">IBRC-M 10908</strain>
    </source>
</reference>
<dbReference type="RefSeq" id="WP_380619797.1">
    <property type="nucleotide sequence ID" value="NZ_JBHSDK010000012.1"/>
</dbReference>
<gene>
    <name evidence="1" type="ORF">ACFPET_08625</name>
</gene>
<organism evidence="1 2">
    <name type="scientific">Salininema proteolyticum</name>
    <dbReference type="NCBI Taxonomy" id="1607685"/>
    <lineage>
        <taxon>Bacteria</taxon>
        <taxon>Bacillati</taxon>
        <taxon>Actinomycetota</taxon>
        <taxon>Actinomycetes</taxon>
        <taxon>Glycomycetales</taxon>
        <taxon>Glycomycetaceae</taxon>
        <taxon>Salininema</taxon>
    </lineage>
</organism>
<keyword evidence="2" id="KW-1185">Reference proteome</keyword>